<evidence type="ECO:0000256" key="3">
    <source>
        <dbReference type="ARBA" id="ARBA00011245"/>
    </source>
</evidence>
<comment type="subunit">
    <text evidence="3 9">Monomer.</text>
</comment>
<dbReference type="WBParaSite" id="PgR005X_g052_t01">
    <property type="protein sequence ID" value="PgR005X_g052_t01"/>
    <property type="gene ID" value="PgR005X_g052"/>
</dbReference>
<evidence type="ECO:0000256" key="5">
    <source>
        <dbReference type="ARBA" id="ARBA00021247"/>
    </source>
</evidence>
<evidence type="ECO:0000256" key="7">
    <source>
        <dbReference type="ARBA" id="ARBA00029677"/>
    </source>
</evidence>
<evidence type="ECO:0000256" key="6">
    <source>
        <dbReference type="ARBA" id="ARBA00022801"/>
    </source>
</evidence>
<protein>
    <recommendedName>
        <fullName evidence="5 9">Protein N-terminal glutamine amidohydrolase</fullName>
        <ecNumber evidence="4 9">3.5.1.122</ecNumber>
    </recommendedName>
    <alternativeName>
        <fullName evidence="7 9">Protein NH2-terminal glutamine deamidase</fullName>
    </alternativeName>
</protein>
<dbReference type="InterPro" id="IPR037132">
    <property type="entry name" value="N_Gln_amidohydro_ab_roll_sf"/>
</dbReference>
<name>A0A915AE51_PARUN</name>
<dbReference type="InterPro" id="IPR039733">
    <property type="entry name" value="NTAQ1"/>
</dbReference>
<evidence type="ECO:0000256" key="9">
    <source>
        <dbReference type="RuleBase" id="RU367082"/>
    </source>
</evidence>
<dbReference type="PANTHER" id="PTHR13035">
    <property type="entry name" value="PROTEIN N-TERMINAL GLUTAMINE AMIDOHYDROLASE"/>
    <property type="match status" value="1"/>
</dbReference>
<proteinExistence type="inferred from homology"/>
<evidence type="ECO:0000313" key="11">
    <source>
        <dbReference type="Proteomes" id="UP000887569"/>
    </source>
</evidence>
<accession>A0A915AE51</accession>
<dbReference type="Gene3D" id="3.10.620.10">
    <property type="entry name" value="Protein N-terminal glutamine amidohydrolase, alpha beta roll"/>
    <property type="match status" value="1"/>
</dbReference>
<comment type="function">
    <text evidence="1 9">Mediates the side-chain deamidation of N-terminal glutamine residues to glutamate, an important step in N-end rule pathway of protein degradation. Conversion of the resulting N-terminal glutamine to glutamate renders the protein susceptible to arginylation, polyubiquitination and degradation as specified by the N-end rule. Does not act on substrates with internal or C-terminal glutamine and does not act on non-glutamine residues in any position.</text>
</comment>
<keyword evidence="11" id="KW-1185">Reference proteome</keyword>
<dbReference type="Pfam" id="PF09764">
    <property type="entry name" value="Nt_Gln_amidase"/>
    <property type="match status" value="1"/>
</dbReference>
<evidence type="ECO:0000256" key="1">
    <source>
        <dbReference type="ARBA" id="ARBA00003923"/>
    </source>
</evidence>
<dbReference type="GO" id="GO:0008418">
    <property type="term" value="F:protein-N-terminal asparagine amidohydrolase activity"/>
    <property type="evidence" value="ECO:0007669"/>
    <property type="project" value="UniProtKB-UniRule"/>
</dbReference>
<dbReference type="GO" id="GO:0005829">
    <property type="term" value="C:cytosol"/>
    <property type="evidence" value="ECO:0007669"/>
    <property type="project" value="TreeGrafter"/>
</dbReference>
<comment type="similarity">
    <text evidence="2 9">Belongs to the NTAQ1 family.</text>
</comment>
<evidence type="ECO:0000256" key="4">
    <source>
        <dbReference type="ARBA" id="ARBA00012718"/>
    </source>
</evidence>
<dbReference type="EC" id="3.5.1.122" evidence="4 9"/>
<dbReference type="PANTHER" id="PTHR13035:SF0">
    <property type="entry name" value="PROTEIN N-TERMINAL GLUTAMINE AMIDOHYDROLASE"/>
    <property type="match status" value="1"/>
</dbReference>
<dbReference type="AlphaFoldDB" id="A0A915AE51"/>
<evidence type="ECO:0000256" key="8">
    <source>
        <dbReference type="ARBA" id="ARBA00048768"/>
    </source>
</evidence>
<organism evidence="11 12">
    <name type="scientific">Parascaris univalens</name>
    <name type="common">Nematode worm</name>
    <dbReference type="NCBI Taxonomy" id="6257"/>
    <lineage>
        <taxon>Eukaryota</taxon>
        <taxon>Metazoa</taxon>
        <taxon>Ecdysozoa</taxon>
        <taxon>Nematoda</taxon>
        <taxon>Chromadorea</taxon>
        <taxon>Rhabditida</taxon>
        <taxon>Spirurina</taxon>
        <taxon>Ascaridomorpha</taxon>
        <taxon>Ascaridoidea</taxon>
        <taxon>Ascarididae</taxon>
        <taxon>Parascaris</taxon>
    </lineage>
</organism>
<comment type="catalytic activity">
    <reaction evidence="8 9">
        <text>N-terminal L-glutaminyl-[protein] + H2O = N-terminal L-glutamyl-[protein] + NH4(+)</text>
        <dbReference type="Rhea" id="RHEA:50680"/>
        <dbReference type="Rhea" id="RHEA-COMP:12668"/>
        <dbReference type="Rhea" id="RHEA-COMP:12777"/>
        <dbReference type="ChEBI" id="CHEBI:15377"/>
        <dbReference type="ChEBI" id="CHEBI:28938"/>
        <dbReference type="ChEBI" id="CHEBI:64721"/>
        <dbReference type="ChEBI" id="CHEBI:64722"/>
        <dbReference type="EC" id="3.5.1.122"/>
    </reaction>
</comment>
<sequence length="207" mass="24571">MNAVSNTDRLMPTLNDCYYTACYCEENVWKLCERFKSSGLLTDNCYVVFISNTARSVPLWCQRSAVTTPYVVWDYHVIFLQENDTTILVYDLDSTIKFPCDIRRYWRKTMRMDIPLKGQYKRCFRVVNAFEFLKRFSSDRRHMRNDQGAFYASPPHWSPIFDESRGHNLDDFISMDRQVLADISSVYDEDTFQRKFVTIGTYNNPQQ</sequence>
<evidence type="ECO:0000256" key="2">
    <source>
        <dbReference type="ARBA" id="ARBA00008985"/>
    </source>
</evidence>
<reference evidence="12" key="1">
    <citation type="submission" date="2022-11" db="UniProtKB">
        <authorList>
            <consortium name="WormBaseParasite"/>
        </authorList>
    </citation>
    <scope>IDENTIFICATION</scope>
</reference>
<dbReference type="InterPro" id="IPR023128">
    <property type="entry name" value="Prot_N_Gln_amidohydro_ab_roll"/>
</dbReference>
<evidence type="ECO:0000313" key="12">
    <source>
        <dbReference type="WBParaSite" id="PgR005X_g052_t01"/>
    </source>
</evidence>
<keyword evidence="6 9" id="KW-0378">Hydrolase</keyword>
<evidence type="ECO:0000259" key="10">
    <source>
        <dbReference type="Pfam" id="PF09764"/>
    </source>
</evidence>
<dbReference type="Proteomes" id="UP000887569">
    <property type="component" value="Unplaced"/>
</dbReference>
<dbReference type="GO" id="GO:0005634">
    <property type="term" value="C:nucleus"/>
    <property type="evidence" value="ECO:0007669"/>
    <property type="project" value="TreeGrafter"/>
</dbReference>
<feature type="domain" description="Protein N-terminal glutamine amidohydrolase alpha beta roll" evidence="10">
    <location>
        <begin position="19"/>
        <end position="196"/>
    </location>
</feature>
<dbReference type="GO" id="GO:0070773">
    <property type="term" value="F:protein-N-terminal glutamine amidohydrolase activity"/>
    <property type="evidence" value="ECO:0007669"/>
    <property type="project" value="UniProtKB-UniRule"/>
</dbReference>